<feature type="domain" description="Bacterial bifunctional deaminase-reductase C-terminal" evidence="1">
    <location>
        <begin position="17"/>
        <end position="194"/>
    </location>
</feature>
<dbReference type="InterPro" id="IPR050765">
    <property type="entry name" value="Riboflavin_Biosynth_HTPR"/>
</dbReference>
<dbReference type="InterPro" id="IPR024072">
    <property type="entry name" value="DHFR-like_dom_sf"/>
</dbReference>
<dbReference type="PANTHER" id="PTHR38011:SF11">
    <property type="entry name" value="2,5-DIAMINO-6-RIBOSYLAMINO-4(3H)-PYRIMIDINONE 5'-PHOSPHATE REDUCTASE"/>
    <property type="match status" value="1"/>
</dbReference>
<dbReference type="Proteomes" id="UP001139485">
    <property type="component" value="Unassembled WGS sequence"/>
</dbReference>
<comment type="caution">
    <text evidence="2">The sequence shown here is derived from an EMBL/GenBank/DDBJ whole genome shotgun (WGS) entry which is preliminary data.</text>
</comment>
<dbReference type="GO" id="GO:0008703">
    <property type="term" value="F:5-amino-6-(5-phosphoribosylamino)uracil reductase activity"/>
    <property type="evidence" value="ECO:0007669"/>
    <property type="project" value="InterPro"/>
</dbReference>
<evidence type="ECO:0000259" key="1">
    <source>
        <dbReference type="Pfam" id="PF01872"/>
    </source>
</evidence>
<accession>A0A9X2IGU5</accession>
<dbReference type="PANTHER" id="PTHR38011">
    <property type="entry name" value="DIHYDROFOLATE REDUCTASE FAMILY PROTEIN (AFU_ORTHOLOGUE AFUA_8G06820)"/>
    <property type="match status" value="1"/>
</dbReference>
<name>A0A9X2IGU5_9ACTN</name>
<dbReference type="SUPFAM" id="SSF53597">
    <property type="entry name" value="Dihydrofolate reductase-like"/>
    <property type="match status" value="1"/>
</dbReference>
<dbReference type="AlphaFoldDB" id="A0A9X2IGU5"/>
<dbReference type="GO" id="GO:0009231">
    <property type="term" value="P:riboflavin biosynthetic process"/>
    <property type="evidence" value="ECO:0007669"/>
    <property type="project" value="InterPro"/>
</dbReference>
<dbReference type="Pfam" id="PF01872">
    <property type="entry name" value="RibD_C"/>
    <property type="match status" value="1"/>
</dbReference>
<reference evidence="2" key="1">
    <citation type="submission" date="2022-05" db="EMBL/GenBank/DDBJ databases">
        <authorList>
            <person name="Tuo L."/>
        </authorList>
    </citation>
    <scope>NUCLEOTIDE SEQUENCE</scope>
    <source>
        <strain evidence="2">BSK12Z-4</strain>
    </source>
</reference>
<sequence>MIPGSSPEQKEHPVRPIVVTTMLTLDGVMEAPGGGDHPHAGWTFTDIAFDPAAYELKGREQEEATAMLLGRVSYQEFAPVWPSMTEEFPRYNAMPKHVVSSTLAEDDLVDGWGETTILRGLEDVAALRETEGGPILVHGSGTLARGLAAAGLVDRYHLLTFPVVLGSGKKLFADDGPRTLLRPVETASYPNGITMGVWDVVR</sequence>
<organism evidence="2 3">
    <name type="scientific">Nocardioides bruguierae</name>
    <dbReference type="NCBI Taxonomy" id="2945102"/>
    <lineage>
        <taxon>Bacteria</taxon>
        <taxon>Bacillati</taxon>
        <taxon>Actinomycetota</taxon>
        <taxon>Actinomycetes</taxon>
        <taxon>Propionibacteriales</taxon>
        <taxon>Nocardioidaceae</taxon>
        <taxon>Nocardioides</taxon>
    </lineage>
</organism>
<proteinExistence type="predicted"/>
<protein>
    <submittedName>
        <fullName evidence="2">Dihydrofolate reductase family protein</fullName>
    </submittedName>
</protein>
<keyword evidence="3" id="KW-1185">Reference proteome</keyword>
<dbReference type="Gene3D" id="3.40.430.10">
    <property type="entry name" value="Dihydrofolate Reductase, subunit A"/>
    <property type="match status" value="1"/>
</dbReference>
<gene>
    <name evidence="2" type="ORF">M8330_19030</name>
</gene>
<evidence type="ECO:0000313" key="3">
    <source>
        <dbReference type="Proteomes" id="UP001139485"/>
    </source>
</evidence>
<dbReference type="RefSeq" id="WP_250828607.1">
    <property type="nucleotide sequence ID" value="NZ_JAMOIL010000034.1"/>
</dbReference>
<dbReference type="InterPro" id="IPR002734">
    <property type="entry name" value="RibDG_C"/>
</dbReference>
<evidence type="ECO:0000313" key="2">
    <source>
        <dbReference type="EMBL" id="MCM0622388.1"/>
    </source>
</evidence>
<dbReference type="EMBL" id="JAMOIL010000034">
    <property type="protein sequence ID" value="MCM0622388.1"/>
    <property type="molecule type" value="Genomic_DNA"/>
</dbReference>